<evidence type="ECO:0000313" key="2">
    <source>
        <dbReference type="Proteomes" id="UP001162992"/>
    </source>
</evidence>
<gene>
    <name evidence="1" type="ORF">O6H91_11G098800</name>
</gene>
<accession>A0ACC2CBW8</accession>
<proteinExistence type="predicted"/>
<sequence>MSALQSVAPIMEDGMAVGKSSSLTEDKNASMYFNRKSSQDTGMQRGEEEAGWRSKVKGLLWHGGSTFDAWLNATSIQVAQVLLTFPYSFAQLGLASGIAFQLLYGLMGCWTCYMITCLYADYRNKKEKENVSFENHTIQWFEVLGGLLGPWWRTVGLVFNAALLFCAVTIQLIACGSTVYYINDALPKRTWTIIFGACCLSTVLIPTVHNYRVLSFVGIIMTSYTAWYLTIAAAAHGQIPDVRHSGPNSMVEYFTGATNMLYAFGGHAVTVEIMHAMWKPKKFKLVYLYAIFYIFTLTIPSATTIYWAFGDVLLHNSNAFAVLPKTRWRDTAVILMLMHQLIEIGLLALPIYILWEKLLGIHPAKFYIRVIVRVPVVLVVWFFALMIPFFGPINSVVGALLVTFSVFIIPCAAHMVFYRRSTARKNAVEQPPFWLPSWAATYVVNVCIILWILVVGVGFGGWASIQNMIEQVTTFGFFAKCFQCPPKH</sequence>
<keyword evidence="2" id="KW-1185">Reference proteome</keyword>
<evidence type="ECO:0000313" key="1">
    <source>
        <dbReference type="EMBL" id="KAJ7539532.1"/>
    </source>
</evidence>
<protein>
    <submittedName>
        <fullName evidence="1">Uncharacterized protein</fullName>
    </submittedName>
</protein>
<organism evidence="1 2">
    <name type="scientific">Diphasiastrum complanatum</name>
    <name type="common">Issler's clubmoss</name>
    <name type="synonym">Lycopodium complanatum</name>
    <dbReference type="NCBI Taxonomy" id="34168"/>
    <lineage>
        <taxon>Eukaryota</taxon>
        <taxon>Viridiplantae</taxon>
        <taxon>Streptophyta</taxon>
        <taxon>Embryophyta</taxon>
        <taxon>Tracheophyta</taxon>
        <taxon>Lycopodiopsida</taxon>
        <taxon>Lycopodiales</taxon>
        <taxon>Lycopodiaceae</taxon>
        <taxon>Lycopodioideae</taxon>
        <taxon>Diphasiastrum</taxon>
    </lineage>
</organism>
<name>A0ACC2CBW8_DIPCM</name>
<comment type="caution">
    <text evidence="1">The sequence shown here is derived from an EMBL/GenBank/DDBJ whole genome shotgun (WGS) entry which is preliminary data.</text>
</comment>
<dbReference type="Proteomes" id="UP001162992">
    <property type="component" value="Chromosome 11"/>
</dbReference>
<reference evidence="2" key="1">
    <citation type="journal article" date="2024" name="Proc. Natl. Acad. Sci. U.S.A.">
        <title>Extraordinary preservation of gene collinearity over three hundred million years revealed in homosporous lycophytes.</title>
        <authorList>
            <person name="Li C."/>
            <person name="Wickell D."/>
            <person name="Kuo L.Y."/>
            <person name="Chen X."/>
            <person name="Nie B."/>
            <person name="Liao X."/>
            <person name="Peng D."/>
            <person name="Ji J."/>
            <person name="Jenkins J."/>
            <person name="Williams M."/>
            <person name="Shu S."/>
            <person name="Plott C."/>
            <person name="Barry K."/>
            <person name="Rajasekar S."/>
            <person name="Grimwood J."/>
            <person name="Han X."/>
            <person name="Sun S."/>
            <person name="Hou Z."/>
            <person name="He W."/>
            <person name="Dai G."/>
            <person name="Sun C."/>
            <person name="Schmutz J."/>
            <person name="Leebens-Mack J.H."/>
            <person name="Li F.W."/>
            <person name="Wang L."/>
        </authorList>
    </citation>
    <scope>NUCLEOTIDE SEQUENCE [LARGE SCALE GENOMIC DNA]</scope>
    <source>
        <strain evidence="2">cv. PW_Plant_1</strain>
    </source>
</reference>
<dbReference type="EMBL" id="CM055102">
    <property type="protein sequence ID" value="KAJ7539532.1"/>
    <property type="molecule type" value="Genomic_DNA"/>
</dbReference>